<proteinExistence type="predicted"/>
<evidence type="ECO:0000256" key="1">
    <source>
        <dbReference type="SAM" id="MobiDB-lite"/>
    </source>
</evidence>
<name>A0A0W0WVI4_9GAMM</name>
<sequence>MRRPRNIYPILYEGVEVKVSNNETSEMDELTAIPLARLFVCEPDPTTTNRYAFDIREIENYVTTFGQVLNFYTESSFSPNDLRKLFEMSSLLKTHIMTLLNNSVSHISPQTIYEMDVFVSNAAKPSKKLRKVMEKKYKKSELREMQQARVDLNDLIRGEVFSNFKDYYRRLDEKEKTAIDNFPGVKLLLKSYHLGDSLSNIFNLPADSCLGGAAGVCKKIINTLKIVDDLKKNYRQISPQKESSARKGFFYKSKKISDPEINKPEKKDKKTP</sequence>
<keyword evidence="3" id="KW-1185">Reference proteome</keyword>
<evidence type="ECO:0000313" key="2">
    <source>
        <dbReference type="EMBL" id="KTD36325.1"/>
    </source>
</evidence>
<dbReference type="PATRIC" id="fig|45070.6.peg.1375"/>
<organism evidence="2 3">
    <name type="scientific">Legionella nautarum</name>
    <dbReference type="NCBI Taxonomy" id="45070"/>
    <lineage>
        <taxon>Bacteria</taxon>
        <taxon>Pseudomonadati</taxon>
        <taxon>Pseudomonadota</taxon>
        <taxon>Gammaproteobacteria</taxon>
        <taxon>Legionellales</taxon>
        <taxon>Legionellaceae</taxon>
        <taxon>Legionella</taxon>
    </lineage>
</organism>
<evidence type="ECO:0000313" key="3">
    <source>
        <dbReference type="Proteomes" id="UP000054725"/>
    </source>
</evidence>
<feature type="region of interest" description="Disordered" evidence="1">
    <location>
        <begin position="238"/>
        <end position="272"/>
    </location>
</feature>
<feature type="compositionally biased region" description="Basic and acidic residues" evidence="1">
    <location>
        <begin position="255"/>
        <end position="272"/>
    </location>
</feature>
<reference evidence="2 3" key="1">
    <citation type="submission" date="2015-11" db="EMBL/GenBank/DDBJ databases">
        <title>Genomic analysis of 38 Legionella species identifies large and diverse effector repertoires.</title>
        <authorList>
            <person name="Burstein D."/>
            <person name="Amaro F."/>
            <person name="Zusman T."/>
            <person name="Lifshitz Z."/>
            <person name="Cohen O."/>
            <person name="Gilbert J.A."/>
            <person name="Pupko T."/>
            <person name="Shuman H.A."/>
            <person name="Segal G."/>
        </authorList>
    </citation>
    <scope>NUCLEOTIDE SEQUENCE [LARGE SCALE GENOMIC DNA]</scope>
    <source>
        <strain evidence="2 3">ATCC 49506</strain>
    </source>
</reference>
<dbReference type="EMBL" id="LNYO01000013">
    <property type="protein sequence ID" value="KTD36325.1"/>
    <property type="molecule type" value="Genomic_DNA"/>
</dbReference>
<accession>A0A0W0WVI4</accession>
<comment type="caution">
    <text evidence="2">The sequence shown here is derived from an EMBL/GenBank/DDBJ whole genome shotgun (WGS) entry which is preliminary data.</text>
</comment>
<protein>
    <submittedName>
        <fullName evidence="2">Uncharacterized protein</fullName>
    </submittedName>
</protein>
<dbReference type="Proteomes" id="UP000054725">
    <property type="component" value="Unassembled WGS sequence"/>
</dbReference>
<gene>
    <name evidence="2" type="ORF">Lnau_1309</name>
</gene>
<dbReference type="AlphaFoldDB" id="A0A0W0WVI4"/>